<dbReference type="AlphaFoldDB" id="A0A8T2Y395"/>
<dbReference type="GO" id="GO:0015297">
    <property type="term" value="F:antiporter activity"/>
    <property type="evidence" value="ECO:0007669"/>
    <property type="project" value="InterPro"/>
</dbReference>
<gene>
    <name evidence="4" type="ORF">H0E87_014991</name>
</gene>
<dbReference type="GO" id="GO:0042910">
    <property type="term" value="F:xenobiotic transmembrane transporter activity"/>
    <property type="evidence" value="ECO:0007669"/>
    <property type="project" value="InterPro"/>
</dbReference>
<dbReference type="Proteomes" id="UP000807159">
    <property type="component" value="Chromosome 8"/>
</dbReference>
<dbReference type="PANTHER" id="PTHR11206">
    <property type="entry name" value="MULTIDRUG RESISTANCE PROTEIN"/>
    <property type="match status" value="1"/>
</dbReference>
<evidence type="ECO:0000313" key="5">
    <source>
        <dbReference type="Proteomes" id="UP000807159"/>
    </source>
</evidence>
<accession>A0A8T2Y395</accession>
<protein>
    <submittedName>
        <fullName evidence="4">Uncharacterized protein</fullName>
    </submittedName>
</protein>
<evidence type="ECO:0000313" key="4">
    <source>
        <dbReference type="EMBL" id="KAH8499599.1"/>
    </source>
</evidence>
<evidence type="ECO:0000256" key="1">
    <source>
        <dbReference type="ARBA" id="ARBA00010199"/>
    </source>
</evidence>
<evidence type="ECO:0000256" key="3">
    <source>
        <dbReference type="SAM" id="Phobius"/>
    </source>
</evidence>
<dbReference type="Pfam" id="PF01554">
    <property type="entry name" value="MatE"/>
    <property type="match status" value="1"/>
</dbReference>
<feature type="compositionally biased region" description="Low complexity" evidence="2">
    <location>
        <begin position="1"/>
        <end position="19"/>
    </location>
</feature>
<dbReference type="GO" id="GO:0016020">
    <property type="term" value="C:membrane"/>
    <property type="evidence" value="ECO:0007669"/>
    <property type="project" value="InterPro"/>
</dbReference>
<feature type="non-terminal residue" evidence="4">
    <location>
        <position position="169"/>
    </location>
</feature>
<keyword evidence="3" id="KW-1133">Transmembrane helix</keyword>
<comment type="caution">
    <text evidence="4">The sequence shown here is derived from an EMBL/GenBank/DDBJ whole genome shotgun (WGS) entry which is preliminary data.</text>
</comment>
<feature type="transmembrane region" description="Helical" evidence="3">
    <location>
        <begin position="125"/>
        <end position="146"/>
    </location>
</feature>
<keyword evidence="5" id="KW-1185">Reference proteome</keyword>
<dbReference type="InterPro" id="IPR002528">
    <property type="entry name" value="MATE_fam"/>
</dbReference>
<reference evidence="4" key="1">
    <citation type="journal article" date="2021" name="J. Hered.">
        <title>Genome Assembly of Salicaceae Populus deltoides (Eastern Cottonwood) I-69 Based on Nanopore Sequencing and Hi-C Technologies.</title>
        <authorList>
            <person name="Bai S."/>
            <person name="Wu H."/>
            <person name="Zhang J."/>
            <person name="Pan Z."/>
            <person name="Zhao W."/>
            <person name="Li Z."/>
            <person name="Tong C."/>
        </authorList>
    </citation>
    <scope>NUCLEOTIDE SEQUENCE</scope>
    <source>
        <tissue evidence="4">Leaf</tissue>
    </source>
</reference>
<feature type="region of interest" description="Disordered" evidence="2">
    <location>
        <begin position="1"/>
        <end position="39"/>
    </location>
</feature>
<keyword evidence="3" id="KW-0472">Membrane</keyword>
<dbReference type="EMBL" id="JACEGQ020000008">
    <property type="protein sequence ID" value="KAH8499599.1"/>
    <property type="molecule type" value="Genomic_DNA"/>
</dbReference>
<feature type="transmembrane region" description="Helical" evidence="3">
    <location>
        <begin position="81"/>
        <end position="105"/>
    </location>
</feature>
<comment type="similarity">
    <text evidence="1">Belongs to the multi antimicrobial extrusion (MATE) (TC 2.A.66.1) family.</text>
</comment>
<keyword evidence="3" id="KW-0812">Transmembrane</keyword>
<evidence type="ECO:0000256" key="2">
    <source>
        <dbReference type="SAM" id="MobiDB-lite"/>
    </source>
</evidence>
<organism evidence="4 5">
    <name type="scientific">Populus deltoides</name>
    <name type="common">Eastern poplar</name>
    <name type="synonym">Eastern cottonwood</name>
    <dbReference type="NCBI Taxonomy" id="3696"/>
    <lineage>
        <taxon>Eukaryota</taxon>
        <taxon>Viridiplantae</taxon>
        <taxon>Streptophyta</taxon>
        <taxon>Embryophyta</taxon>
        <taxon>Tracheophyta</taxon>
        <taxon>Spermatophyta</taxon>
        <taxon>Magnoliopsida</taxon>
        <taxon>eudicotyledons</taxon>
        <taxon>Gunneridae</taxon>
        <taxon>Pentapetalae</taxon>
        <taxon>rosids</taxon>
        <taxon>fabids</taxon>
        <taxon>Malpighiales</taxon>
        <taxon>Salicaceae</taxon>
        <taxon>Saliceae</taxon>
        <taxon>Populus</taxon>
    </lineage>
</organism>
<proteinExistence type="inferred from homology"/>
<name>A0A8T2Y395_POPDE</name>
<sequence length="169" mass="18181">MESTTPLLQLNNGSSSSSPLPAPAAPQKQKQKETTHLQLPRHSKTLSSSYFGKRLLSYGRLAYGTNTLTSIFIGHLGNLQLSAVSVSLSVIMTFAYGFLLGMGSALETLCGHAFGAGHVHMLGVYLQRSAIILFVSCVVLLPIYFFSAPILKAIGQEDDLYDLAGKFTI</sequence>